<feature type="region of interest" description="Disordered" evidence="6">
    <location>
        <begin position="328"/>
        <end position="349"/>
    </location>
</feature>
<name>A0A239FS04_9ACTN</name>
<dbReference type="EMBL" id="FZPH01000001">
    <property type="protein sequence ID" value="SNS59012.1"/>
    <property type="molecule type" value="Genomic_DNA"/>
</dbReference>
<evidence type="ECO:0000256" key="5">
    <source>
        <dbReference type="PROSITE-ProRule" id="PRU01240"/>
    </source>
</evidence>
<keyword evidence="11" id="KW-1185">Reference proteome</keyword>
<dbReference type="AlphaFoldDB" id="A0A239FS04"/>
<accession>A0A239FS04</accession>
<dbReference type="OrthoDB" id="9798386at2"/>
<dbReference type="GO" id="GO:0006508">
    <property type="term" value="P:proteolysis"/>
    <property type="evidence" value="ECO:0007669"/>
    <property type="project" value="UniProtKB-KW"/>
</dbReference>
<protein>
    <submittedName>
        <fullName evidence="10">Type VII secretion-associated serine protease mycosin</fullName>
    </submittedName>
</protein>
<dbReference type="SUPFAM" id="SSF52743">
    <property type="entry name" value="Subtilisin-like"/>
    <property type="match status" value="1"/>
</dbReference>
<sequence length="386" mass="38555">MRFRKVVRSACSVLVLAAATGVGPLAAPAPARAASASADVRSLQWHLDALKIPQAHRLSKGKGVVVAVVDSGVQASHPDLAGQVLPGKGFGPGSTDDGQTDPDKTAGHGTAMAGIIAARGGSAEHALGIAPEAKILPVSLGPSGLREAPAGIRWAVDEGADVINVSLGTERDDPSVVEAVAYALSHDVVVVAASGNTGSTYLEMPMPAKIPGVIAVGGATRSGALWDGTIVGPPMAISAPGEAIVAPTRPGVAKDDYAVYEGTSASAAIVSGVVALVRARYPDLDAANVVNRVVSTARDRGPKGRDPEYGFGSVDVLAALTGEVPTVEANPLGAPPAPASTSAAPADAAGDEGSSGNWALIAIVLALVLVAAIVVVVVLVTRRARR</sequence>
<feature type="chain" id="PRO_5013371602" evidence="8">
    <location>
        <begin position="34"/>
        <end position="386"/>
    </location>
</feature>
<dbReference type="Proteomes" id="UP000198362">
    <property type="component" value="Unassembled WGS sequence"/>
</dbReference>
<evidence type="ECO:0000259" key="9">
    <source>
        <dbReference type="Pfam" id="PF00082"/>
    </source>
</evidence>
<keyword evidence="8" id="KW-0732">Signal</keyword>
<dbReference type="InterPro" id="IPR000209">
    <property type="entry name" value="Peptidase_S8/S53_dom"/>
</dbReference>
<gene>
    <name evidence="10" type="ORF">SAMN05421812_10129</name>
</gene>
<keyword evidence="7" id="KW-0812">Transmembrane</keyword>
<evidence type="ECO:0000313" key="11">
    <source>
        <dbReference type="Proteomes" id="UP000198362"/>
    </source>
</evidence>
<feature type="active site" description="Charge relay system" evidence="5">
    <location>
        <position position="108"/>
    </location>
</feature>
<dbReference type="PANTHER" id="PTHR43806">
    <property type="entry name" value="PEPTIDASE S8"/>
    <property type="match status" value="1"/>
</dbReference>
<feature type="compositionally biased region" description="Low complexity" evidence="6">
    <location>
        <begin position="339"/>
        <end position="349"/>
    </location>
</feature>
<evidence type="ECO:0000256" key="8">
    <source>
        <dbReference type="SAM" id="SignalP"/>
    </source>
</evidence>
<feature type="domain" description="Peptidase S8/S53" evidence="9">
    <location>
        <begin position="61"/>
        <end position="312"/>
    </location>
</feature>
<keyword evidence="3 5" id="KW-0378">Hydrolase</keyword>
<keyword evidence="7" id="KW-1133">Transmembrane helix</keyword>
<evidence type="ECO:0000256" key="4">
    <source>
        <dbReference type="ARBA" id="ARBA00022825"/>
    </source>
</evidence>
<comment type="similarity">
    <text evidence="1 5">Belongs to the peptidase S8 family.</text>
</comment>
<dbReference type="PROSITE" id="PS00136">
    <property type="entry name" value="SUBTILASE_ASP"/>
    <property type="match status" value="1"/>
</dbReference>
<evidence type="ECO:0000256" key="1">
    <source>
        <dbReference type="ARBA" id="ARBA00011073"/>
    </source>
</evidence>
<proteinExistence type="inferred from homology"/>
<dbReference type="InterPro" id="IPR015500">
    <property type="entry name" value="Peptidase_S8_subtilisin-rel"/>
</dbReference>
<feature type="active site" description="Charge relay system" evidence="5">
    <location>
        <position position="70"/>
    </location>
</feature>
<feature type="signal peptide" evidence="8">
    <location>
        <begin position="1"/>
        <end position="33"/>
    </location>
</feature>
<evidence type="ECO:0000256" key="2">
    <source>
        <dbReference type="ARBA" id="ARBA00022670"/>
    </source>
</evidence>
<reference evidence="10 11" key="1">
    <citation type="submission" date="2017-06" db="EMBL/GenBank/DDBJ databases">
        <authorList>
            <person name="Kim H.J."/>
            <person name="Triplett B.A."/>
        </authorList>
    </citation>
    <scope>NUCLEOTIDE SEQUENCE [LARGE SCALE GENOMIC DNA]</scope>
    <source>
        <strain evidence="10 11">CGMCC 4.5593</strain>
    </source>
</reference>
<evidence type="ECO:0000313" key="10">
    <source>
        <dbReference type="EMBL" id="SNS59012.1"/>
    </source>
</evidence>
<dbReference type="InterPro" id="IPR050131">
    <property type="entry name" value="Peptidase_S8_subtilisin-like"/>
</dbReference>
<feature type="transmembrane region" description="Helical" evidence="7">
    <location>
        <begin position="358"/>
        <end position="380"/>
    </location>
</feature>
<dbReference type="GO" id="GO:0004252">
    <property type="term" value="F:serine-type endopeptidase activity"/>
    <property type="evidence" value="ECO:0007669"/>
    <property type="project" value="UniProtKB-UniRule"/>
</dbReference>
<dbReference type="Gene3D" id="3.40.50.200">
    <property type="entry name" value="Peptidase S8/S53 domain"/>
    <property type="match status" value="1"/>
</dbReference>
<keyword evidence="2 5" id="KW-0645">Protease</keyword>
<keyword evidence="4 5" id="KW-0720">Serine protease</keyword>
<evidence type="ECO:0000256" key="7">
    <source>
        <dbReference type="SAM" id="Phobius"/>
    </source>
</evidence>
<dbReference type="PRINTS" id="PR00723">
    <property type="entry name" value="SUBTILISIN"/>
</dbReference>
<dbReference type="RefSeq" id="WP_089243321.1">
    <property type="nucleotide sequence ID" value="NZ_FZPH01000001.1"/>
</dbReference>
<feature type="region of interest" description="Disordered" evidence="6">
    <location>
        <begin position="79"/>
        <end position="103"/>
    </location>
</feature>
<dbReference type="PROSITE" id="PS51892">
    <property type="entry name" value="SUBTILASE"/>
    <property type="match status" value="1"/>
</dbReference>
<evidence type="ECO:0000256" key="3">
    <source>
        <dbReference type="ARBA" id="ARBA00022801"/>
    </source>
</evidence>
<feature type="active site" description="Charge relay system" evidence="5">
    <location>
        <position position="264"/>
    </location>
</feature>
<dbReference type="InterPro" id="IPR023827">
    <property type="entry name" value="Peptidase_S8_Asp-AS"/>
</dbReference>
<evidence type="ECO:0000256" key="6">
    <source>
        <dbReference type="SAM" id="MobiDB-lite"/>
    </source>
</evidence>
<dbReference type="PANTHER" id="PTHR43806:SF11">
    <property type="entry name" value="CEREVISIN-RELATED"/>
    <property type="match status" value="1"/>
</dbReference>
<keyword evidence="7" id="KW-0472">Membrane</keyword>
<organism evidence="10 11">
    <name type="scientific">Asanoa hainanensis</name>
    <dbReference type="NCBI Taxonomy" id="560556"/>
    <lineage>
        <taxon>Bacteria</taxon>
        <taxon>Bacillati</taxon>
        <taxon>Actinomycetota</taxon>
        <taxon>Actinomycetes</taxon>
        <taxon>Micromonosporales</taxon>
        <taxon>Micromonosporaceae</taxon>
        <taxon>Asanoa</taxon>
    </lineage>
</organism>
<dbReference type="Pfam" id="PF00082">
    <property type="entry name" value="Peptidase_S8"/>
    <property type="match status" value="1"/>
</dbReference>
<dbReference type="InterPro" id="IPR036852">
    <property type="entry name" value="Peptidase_S8/S53_dom_sf"/>
</dbReference>